<sequence>MRIASRKIVSEALVIHAIFSMGVVMLVITGMYYYYHFILQKIGLTTFACLFFLVCIYTGRALCVQFYLRNKPFHFSLYTVLALMAIIITWPLVAKKIFDSPGDIIEFSVTTLPFLIIGLVMGIFIKLIRASIQKQIQEARITAEQKQSELDLLQSQLSPHFLFNTLNNIYGISITQHERVPALLLKLSSLLRYSVYDTKKLFVPVTEELEYINNYISFEKLRLSDRLVLQTGIETIKDPAIMIAPMILIVFIENAFKHARNTLDEKIYIEIDLTVTGNFIVFSVRNSYNELKHENSISQASSGLGLPNTIRRLNLLYEENYKLDQFIADNMYIVQLRLKTK</sequence>
<feature type="domain" description="Signal transduction histidine kinase internal region" evidence="3">
    <location>
        <begin position="149"/>
        <end position="227"/>
    </location>
</feature>
<reference evidence="4 5" key="1">
    <citation type="submission" date="2016-04" db="EMBL/GenBank/DDBJ databases">
        <authorList>
            <person name="Chen L."/>
            <person name="Zhuang W."/>
            <person name="Wang G."/>
        </authorList>
    </citation>
    <scope>NUCLEOTIDE SEQUENCE [LARGE SCALE GENOMIC DNA]</scope>
    <source>
        <strain evidence="5">GR20</strain>
    </source>
</reference>
<proteinExistence type="predicted"/>
<dbReference type="InterPro" id="IPR010559">
    <property type="entry name" value="Sig_transdc_His_kin_internal"/>
</dbReference>
<evidence type="ECO:0000256" key="2">
    <source>
        <dbReference type="SAM" id="Phobius"/>
    </source>
</evidence>
<dbReference type="Proteomes" id="UP000192277">
    <property type="component" value="Unassembled WGS sequence"/>
</dbReference>
<dbReference type="PANTHER" id="PTHR34220:SF7">
    <property type="entry name" value="SENSOR HISTIDINE KINASE YPDA"/>
    <property type="match status" value="1"/>
</dbReference>
<evidence type="ECO:0000313" key="5">
    <source>
        <dbReference type="Proteomes" id="UP000192277"/>
    </source>
</evidence>
<dbReference type="InterPro" id="IPR036890">
    <property type="entry name" value="HATPase_C_sf"/>
</dbReference>
<dbReference type="RefSeq" id="WP_014220408.1">
    <property type="nucleotide sequence ID" value="NZ_LWBO01000004.1"/>
</dbReference>
<feature type="transmembrane region" description="Helical" evidence="2">
    <location>
        <begin position="41"/>
        <end position="63"/>
    </location>
</feature>
<protein>
    <recommendedName>
        <fullName evidence="3">Signal transduction histidine kinase internal region domain-containing protein</fullName>
    </recommendedName>
</protein>
<evidence type="ECO:0000259" key="3">
    <source>
        <dbReference type="Pfam" id="PF06580"/>
    </source>
</evidence>
<keyword evidence="5" id="KW-1185">Reference proteome</keyword>
<organism evidence="4 5">
    <name type="scientific">Niastella koreensis</name>
    <dbReference type="NCBI Taxonomy" id="354356"/>
    <lineage>
        <taxon>Bacteria</taxon>
        <taxon>Pseudomonadati</taxon>
        <taxon>Bacteroidota</taxon>
        <taxon>Chitinophagia</taxon>
        <taxon>Chitinophagales</taxon>
        <taxon>Chitinophagaceae</taxon>
        <taxon>Niastella</taxon>
    </lineage>
</organism>
<accession>A0ABX3P1E4</accession>
<evidence type="ECO:0000256" key="1">
    <source>
        <dbReference type="SAM" id="Coils"/>
    </source>
</evidence>
<dbReference type="PANTHER" id="PTHR34220">
    <property type="entry name" value="SENSOR HISTIDINE KINASE YPDA"/>
    <property type="match status" value="1"/>
</dbReference>
<feature type="transmembrane region" description="Helical" evidence="2">
    <location>
        <begin position="12"/>
        <end position="35"/>
    </location>
</feature>
<dbReference type="Gene3D" id="3.30.565.10">
    <property type="entry name" value="Histidine kinase-like ATPase, C-terminal domain"/>
    <property type="match status" value="1"/>
</dbReference>
<name>A0ABX3P1E4_9BACT</name>
<keyword evidence="2" id="KW-0812">Transmembrane</keyword>
<comment type="caution">
    <text evidence="4">The sequence shown here is derived from an EMBL/GenBank/DDBJ whole genome shotgun (WGS) entry which is preliminary data.</text>
</comment>
<keyword evidence="2" id="KW-1133">Transmembrane helix</keyword>
<feature type="transmembrane region" description="Helical" evidence="2">
    <location>
        <begin position="75"/>
        <end position="93"/>
    </location>
</feature>
<dbReference type="InterPro" id="IPR050640">
    <property type="entry name" value="Bact_2-comp_sensor_kinase"/>
</dbReference>
<keyword evidence="1" id="KW-0175">Coiled coil</keyword>
<feature type="coiled-coil region" evidence="1">
    <location>
        <begin position="129"/>
        <end position="156"/>
    </location>
</feature>
<evidence type="ECO:0000313" key="4">
    <source>
        <dbReference type="EMBL" id="OQP52357.1"/>
    </source>
</evidence>
<gene>
    <name evidence="4" type="ORF">A4D02_24510</name>
</gene>
<dbReference type="EMBL" id="LWBO01000004">
    <property type="protein sequence ID" value="OQP52357.1"/>
    <property type="molecule type" value="Genomic_DNA"/>
</dbReference>
<keyword evidence="2" id="KW-0472">Membrane</keyword>
<feature type="transmembrane region" description="Helical" evidence="2">
    <location>
        <begin position="105"/>
        <end position="125"/>
    </location>
</feature>
<dbReference type="Pfam" id="PF06580">
    <property type="entry name" value="His_kinase"/>
    <property type="match status" value="1"/>
</dbReference>